<reference evidence="3 4" key="1">
    <citation type="journal article" date="2015" name="Nature">
        <title>rRNA introns, odd ribosomes, and small enigmatic genomes across a large radiation of phyla.</title>
        <authorList>
            <person name="Brown C.T."/>
            <person name="Hug L.A."/>
            <person name="Thomas B.C."/>
            <person name="Sharon I."/>
            <person name="Castelle C.J."/>
            <person name="Singh A."/>
            <person name="Wilkins M.J."/>
            <person name="Williams K.H."/>
            <person name="Banfield J.F."/>
        </authorList>
    </citation>
    <scope>NUCLEOTIDE SEQUENCE [LARGE SCALE GENOMIC DNA]</scope>
</reference>
<feature type="non-terminal residue" evidence="3">
    <location>
        <position position="1"/>
    </location>
</feature>
<dbReference type="PANTHER" id="PTHR43000">
    <property type="entry name" value="DTDP-D-GLUCOSE 4,6-DEHYDRATASE-RELATED"/>
    <property type="match status" value="1"/>
</dbReference>
<name>A0A0F9Z1I7_9BACT</name>
<evidence type="ECO:0000259" key="2">
    <source>
        <dbReference type="Pfam" id="PF01370"/>
    </source>
</evidence>
<comment type="similarity">
    <text evidence="1">Belongs to the NAD(P)-dependent epimerase/dehydratase family.</text>
</comment>
<gene>
    <name evidence="3" type="ORF">UR23_C0058G0001</name>
</gene>
<dbReference type="EMBL" id="LBOK01000058">
    <property type="protein sequence ID" value="KKP32566.1"/>
    <property type="molecule type" value="Genomic_DNA"/>
</dbReference>
<protein>
    <submittedName>
        <fullName evidence="3">NAD-dependent epimerase/dehydratase</fullName>
    </submittedName>
</protein>
<evidence type="ECO:0000256" key="1">
    <source>
        <dbReference type="ARBA" id="ARBA00007637"/>
    </source>
</evidence>
<comment type="caution">
    <text evidence="3">The sequence shown here is derived from an EMBL/GenBank/DDBJ whole genome shotgun (WGS) entry which is preliminary data.</text>
</comment>
<dbReference type="Gene3D" id="3.40.50.720">
    <property type="entry name" value="NAD(P)-binding Rossmann-like Domain"/>
    <property type="match status" value="1"/>
</dbReference>
<dbReference type="InterPro" id="IPR001509">
    <property type="entry name" value="Epimerase_deHydtase"/>
</dbReference>
<accession>A0A0F9Z1I7</accession>
<sequence>FLSIYNNLDLLDKFINFGSGAEYTKTRDLKKVKETELGKFIPQDNYGLGKLICSQLAKENKKITTLLPFGIFGPGEDYRFKFIVNSIVKNLLGLPIKIKQDVVFDYLYIKDLIPIIKFFLKNQKVSGDFNVSTTESISLTEIVNLINKISKKPSKVTVINKKLNYQYTGSNQKLRKTIPHLKLTSYEESIWDLYNYYFQHLESLDKNAIVFLFIKLLELKTVK</sequence>
<feature type="domain" description="NAD-dependent epimerase/dehydratase" evidence="2">
    <location>
        <begin position="12"/>
        <end position="131"/>
    </location>
</feature>
<dbReference type="Proteomes" id="UP000034349">
    <property type="component" value="Unassembled WGS sequence"/>
</dbReference>
<evidence type="ECO:0000313" key="4">
    <source>
        <dbReference type="Proteomes" id="UP000034349"/>
    </source>
</evidence>
<dbReference type="SUPFAM" id="SSF51735">
    <property type="entry name" value="NAD(P)-binding Rossmann-fold domains"/>
    <property type="match status" value="1"/>
</dbReference>
<dbReference type="InterPro" id="IPR036291">
    <property type="entry name" value="NAD(P)-bd_dom_sf"/>
</dbReference>
<proteinExistence type="inferred from homology"/>
<dbReference type="Pfam" id="PF01370">
    <property type="entry name" value="Epimerase"/>
    <property type="match status" value="1"/>
</dbReference>
<dbReference type="AlphaFoldDB" id="A0A0F9Z1I7"/>
<organism evidence="3 4">
    <name type="scientific">Candidatus Roizmanbacteria bacterium GW2011_GWA2_32_13</name>
    <dbReference type="NCBI Taxonomy" id="1618475"/>
    <lineage>
        <taxon>Bacteria</taxon>
        <taxon>Candidatus Roizmaniibacteriota</taxon>
    </lineage>
</organism>
<evidence type="ECO:0000313" key="3">
    <source>
        <dbReference type="EMBL" id="KKP32566.1"/>
    </source>
</evidence>